<evidence type="ECO:0000256" key="1">
    <source>
        <dbReference type="ARBA" id="ARBA00004123"/>
    </source>
</evidence>
<evidence type="ECO:0000256" key="5">
    <source>
        <dbReference type="ARBA" id="ARBA00023242"/>
    </source>
</evidence>
<evidence type="ECO:0000259" key="9">
    <source>
        <dbReference type="PROSITE" id="PS50071"/>
    </source>
</evidence>
<feature type="domain" description="Homeobox" evidence="9">
    <location>
        <begin position="156"/>
        <end position="216"/>
    </location>
</feature>
<dbReference type="PANTHER" id="PTHR24340">
    <property type="entry name" value="HOMEOBOX PROTEIN NKX"/>
    <property type="match status" value="1"/>
</dbReference>
<evidence type="ECO:0000313" key="10">
    <source>
        <dbReference type="EMBL" id="CAH1273424.1"/>
    </source>
</evidence>
<reference evidence="10" key="1">
    <citation type="submission" date="2022-01" db="EMBL/GenBank/DDBJ databases">
        <authorList>
            <person name="Braso-Vives M."/>
        </authorList>
    </citation>
    <scope>NUCLEOTIDE SEQUENCE</scope>
</reference>
<feature type="compositionally biased region" description="Polar residues" evidence="8">
    <location>
        <begin position="124"/>
        <end position="134"/>
    </location>
</feature>
<dbReference type="InterPro" id="IPR017970">
    <property type="entry name" value="Homeobox_CS"/>
</dbReference>
<dbReference type="InterPro" id="IPR050394">
    <property type="entry name" value="Homeobox_NK-like"/>
</dbReference>
<dbReference type="InterPro" id="IPR000047">
    <property type="entry name" value="HTH_motif"/>
</dbReference>
<dbReference type="PROSITE" id="PS50071">
    <property type="entry name" value="HOMEOBOX_2"/>
    <property type="match status" value="1"/>
</dbReference>
<accession>A0A8K0ADP1</accession>
<evidence type="ECO:0000256" key="3">
    <source>
        <dbReference type="ARBA" id="ARBA00023125"/>
    </source>
</evidence>
<dbReference type="GO" id="GO:0000978">
    <property type="term" value="F:RNA polymerase II cis-regulatory region sequence-specific DNA binding"/>
    <property type="evidence" value="ECO:0007669"/>
    <property type="project" value="TreeGrafter"/>
</dbReference>
<feature type="compositionally biased region" description="Basic and acidic residues" evidence="8">
    <location>
        <begin position="105"/>
        <end position="123"/>
    </location>
</feature>
<sequence>MLFDQNRGQNNFPAKLREVQVEQNAMTLQRSFDLGFAPPTKHHSGVGTLHYRPASSGGPVAGEHPFTTGTTHRTTSASHSGRGAHGTGTVSLKRPWESASDDEEHQPRQTDRQNVKEAAEKSRSNFSPKSSAKADSTDPDRDASSDGDDSGDDKTSSKNKARTAFAGYQVFQLEKRFQTQKYLAAAERQELAQRIGLTDTQVKTWFQNRRMKWKRQQQEAQTQALSMSLHGYAGTGPLLTDPRAPYTPLSVDIPSASRFHHPYFSSRIAYNIPDVRLPASQSVIQPTILPTYCSTVSYPTASYPFDYNAGFRPVTGMAMALDYGLASTQHTHVHTRPSTVSDVTSTNTQHNM</sequence>
<dbReference type="CDD" id="cd00086">
    <property type="entry name" value="homeodomain"/>
    <property type="match status" value="1"/>
</dbReference>
<dbReference type="OrthoDB" id="6159439at2759"/>
<feature type="DNA-binding region" description="Homeobox" evidence="6">
    <location>
        <begin position="158"/>
        <end position="217"/>
    </location>
</feature>
<keyword evidence="3 6" id="KW-0238">DNA-binding</keyword>
<evidence type="ECO:0000256" key="2">
    <source>
        <dbReference type="ARBA" id="ARBA00022473"/>
    </source>
</evidence>
<dbReference type="Gene3D" id="1.10.10.60">
    <property type="entry name" value="Homeodomain-like"/>
    <property type="match status" value="1"/>
</dbReference>
<dbReference type="FunFam" id="1.10.10.60:FF:000723">
    <property type="entry name" value="Vent homeobox 2"/>
    <property type="match status" value="1"/>
</dbReference>
<dbReference type="InterPro" id="IPR009057">
    <property type="entry name" value="Homeodomain-like_sf"/>
</dbReference>
<dbReference type="Pfam" id="PF00046">
    <property type="entry name" value="Homeodomain"/>
    <property type="match status" value="1"/>
</dbReference>
<organism evidence="10 11">
    <name type="scientific">Branchiostoma lanceolatum</name>
    <name type="common">Common lancelet</name>
    <name type="synonym">Amphioxus lanceolatum</name>
    <dbReference type="NCBI Taxonomy" id="7740"/>
    <lineage>
        <taxon>Eukaryota</taxon>
        <taxon>Metazoa</taxon>
        <taxon>Chordata</taxon>
        <taxon>Cephalochordata</taxon>
        <taxon>Leptocardii</taxon>
        <taxon>Amphioxiformes</taxon>
        <taxon>Branchiostomatidae</taxon>
        <taxon>Branchiostoma</taxon>
    </lineage>
</organism>
<dbReference type="GO" id="GO:0005634">
    <property type="term" value="C:nucleus"/>
    <property type="evidence" value="ECO:0007669"/>
    <property type="project" value="UniProtKB-SubCell"/>
</dbReference>
<evidence type="ECO:0000256" key="7">
    <source>
        <dbReference type="RuleBase" id="RU000682"/>
    </source>
</evidence>
<name>A0A8K0ADP1_BRALA</name>
<dbReference type="AlphaFoldDB" id="A0A8K0ADP1"/>
<dbReference type="PRINTS" id="PR00024">
    <property type="entry name" value="HOMEOBOX"/>
</dbReference>
<feature type="compositionally biased region" description="Low complexity" evidence="8">
    <location>
        <begin position="67"/>
        <end position="81"/>
    </location>
</feature>
<dbReference type="EMBL" id="OV696694">
    <property type="protein sequence ID" value="CAH1273424.1"/>
    <property type="molecule type" value="Genomic_DNA"/>
</dbReference>
<dbReference type="InterPro" id="IPR020479">
    <property type="entry name" value="HD_metazoa"/>
</dbReference>
<feature type="region of interest" description="Disordered" evidence="8">
    <location>
        <begin position="332"/>
        <end position="352"/>
    </location>
</feature>
<dbReference type="GO" id="GO:0030154">
    <property type="term" value="P:cell differentiation"/>
    <property type="evidence" value="ECO:0007669"/>
    <property type="project" value="TreeGrafter"/>
</dbReference>
<protein>
    <submittedName>
        <fullName evidence="10">BARHL1 protein</fullName>
    </submittedName>
</protein>
<keyword evidence="5 6" id="KW-0539">Nucleus</keyword>
<dbReference type="PRINTS" id="PR00031">
    <property type="entry name" value="HTHREPRESSR"/>
</dbReference>
<evidence type="ECO:0000256" key="4">
    <source>
        <dbReference type="ARBA" id="ARBA00023155"/>
    </source>
</evidence>
<dbReference type="SUPFAM" id="SSF46689">
    <property type="entry name" value="Homeodomain-like"/>
    <property type="match status" value="1"/>
</dbReference>
<proteinExistence type="predicted"/>
<dbReference type="PROSITE" id="PS00027">
    <property type="entry name" value="HOMEOBOX_1"/>
    <property type="match status" value="1"/>
</dbReference>
<comment type="subcellular location">
    <subcellularLocation>
        <location evidence="1 6 7">Nucleus</location>
    </subcellularLocation>
</comment>
<dbReference type="GO" id="GO:0000981">
    <property type="term" value="F:DNA-binding transcription factor activity, RNA polymerase II-specific"/>
    <property type="evidence" value="ECO:0007669"/>
    <property type="project" value="InterPro"/>
</dbReference>
<dbReference type="SMART" id="SM00389">
    <property type="entry name" value="HOX"/>
    <property type="match status" value="1"/>
</dbReference>
<gene>
    <name evidence="10" type="primary">BARHL1</name>
    <name evidence="10" type="ORF">BLAG_LOCUS24781</name>
</gene>
<feature type="region of interest" description="Disordered" evidence="8">
    <location>
        <begin position="53"/>
        <end position="159"/>
    </location>
</feature>
<keyword evidence="4 6" id="KW-0371">Homeobox</keyword>
<keyword evidence="11" id="KW-1185">Reference proteome</keyword>
<dbReference type="InterPro" id="IPR001356">
    <property type="entry name" value="HD"/>
</dbReference>
<evidence type="ECO:0000256" key="6">
    <source>
        <dbReference type="PROSITE-ProRule" id="PRU00108"/>
    </source>
</evidence>
<feature type="compositionally biased region" description="Basic and acidic residues" evidence="8">
    <location>
        <begin position="135"/>
        <end position="144"/>
    </location>
</feature>
<dbReference type="Proteomes" id="UP000838412">
    <property type="component" value="Chromosome 9"/>
</dbReference>
<evidence type="ECO:0000256" key="8">
    <source>
        <dbReference type="SAM" id="MobiDB-lite"/>
    </source>
</evidence>
<dbReference type="PANTHER" id="PTHR24340:SF41">
    <property type="entry name" value="MUSCLE-SPECIFIC HOMEOBOX PROTEIN TINMAN-RELATED"/>
    <property type="match status" value="1"/>
</dbReference>
<evidence type="ECO:0000313" key="11">
    <source>
        <dbReference type="Proteomes" id="UP000838412"/>
    </source>
</evidence>
<keyword evidence="2" id="KW-0217">Developmental protein</keyword>